<dbReference type="SUPFAM" id="SSF54913">
    <property type="entry name" value="GlnB-like"/>
    <property type="match status" value="1"/>
</dbReference>
<dbReference type="KEGG" id="gso:PH603_14260"/>
<keyword evidence="3" id="KW-1185">Reference proteome</keyword>
<gene>
    <name evidence="2" type="ORF">PH603_14260</name>
</gene>
<evidence type="ECO:0000313" key="3">
    <source>
        <dbReference type="Proteomes" id="UP001217500"/>
    </source>
</evidence>
<accession>A0AAF0BLP7</accession>
<keyword evidence="1" id="KW-1133">Transmembrane helix</keyword>
<protein>
    <submittedName>
        <fullName evidence="2">DUF2007 domain-containing protein</fullName>
    </submittedName>
</protein>
<evidence type="ECO:0000313" key="2">
    <source>
        <dbReference type="EMBL" id="WCL53700.1"/>
    </source>
</evidence>
<dbReference type="AlphaFoldDB" id="A0AAF0BLP7"/>
<reference evidence="2" key="1">
    <citation type="submission" date="2023-01" db="EMBL/GenBank/DDBJ databases">
        <title>The genome sequence of Kordiimonadaceae bacterium 6D33.</title>
        <authorList>
            <person name="Liu Y."/>
        </authorList>
    </citation>
    <scope>NUCLEOTIDE SEQUENCE</scope>
    <source>
        <strain evidence="2">6D33</strain>
    </source>
</reference>
<proteinExistence type="predicted"/>
<sequence>MPAQTEEPIAPDELLPLRTGLDPMEAQVMKSVLASEGIDCFLSNENMGTLGYGVRIDLLVKAVDKVRAELALRKVAVLPRRVHALPPSVDEDDIACPQCGSTRVGIHTGPVPTLIPGLKTKQKPGERWRHCIECGTYYPEGARRHFDSFFLAIMWGATLAGATLGLMWLIRWLRWL</sequence>
<dbReference type="InterPro" id="IPR011322">
    <property type="entry name" value="N-reg_PII-like_a/b"/>
</dbReference>
<name>A0AAF0BLP7_9PROT</name>
<dbReference type="RefSeq" id="WP_289503230.1">
    <property type="nucleotide sequence ID" value="NZ_CP116805.1"/>
</dbReference>
<dbReference type="Proteomes" id="UP001217500">
    <property type="component" value="Chromosome"/>
</dbReference>
<keyword evidence="1" id="KW-0812">Transmembrane</keyword>
<dbReference type="EMBL" id="CP116805">
    <property type="protein sequence ID" value="WCL53700.1"/>
    <property type="molecule type" value="Genomic_DNA"/>
</dbReference>
<feature type="transmembrane region" description="Helical" evidence="1">
    <location>
        <begin position="149"/>
        <end position="170"/>
    </location>
</feature>
<evidence type="ECO:0000256" key="1">
    <source>
        <dbReference type="SAM" id="Phobius"/>
    </source>
</evidence>
<keyword evidence="1" id="KW-0472">Membrane</keyword>
<organism evidence="2 3">
    <name type="scientific">Gimibacter soli</name>
    <dbReference type="NCBI Taxonomy" id="3024400"/>
    <lineage>
        <taxon>Bacteria</taxon>
        <taxon>Pseudomonadati</taxon>
        <taxon>Pseudomonadota</taxon>
        <taxon>Alphaproteobacteria</taxon>
        <taxon>Kordiimonadales</taxon>
        <taxon>Temperatibacteraceae</taxon>
        <taxon>Gimibacter</taxon>
    </lineage>
</organism>